<organism evidence="1">
    <name type="scientific">Clastoptera arizonana</name>
    <name type="common">Arizona spittle bug</name>
    <dbReference type="NCBI Taxonomy" id="38151"/>
    <lineage>
        <taxon>Eukaryota</taxon>
        <taxon>Metazoa</taxon>
        <taxon>Ecdysozoa</taxon>
        <taxon>Arthropoda</taxon>
        <taxon>Hexapoda</taxon>
        <taxon>Insecta</taxon>
        <taxon>Pterygota</taxon>
        <taxon>Neoptera</taxon>
        <taxon>Paraneoptera</taxon>
        <taxon>Hemiptera</taxon>
        <taxon>Auchenorrhyncha</taxon>
        <taxon>Cercopoidea</taxon>
        <taxon>Clastopteridae</taxon>
        <taxon>Clastoptera</taxon>
    </lineage>
</organism>
<gene>
    <name evidence="1" type="ORF">g.2589</name>
</gene>
<reference evidence="1" key="1">
    <citation type="submission" date="2015-12" db="EMBL/GenBank/DDBJ databases">
        <title>De novo transcriptome assembly of four potential Pierce s Disease insect vectors from Arizona vineyards.</title>
        <authorList>
            <person name="Tassone E.E."/>
        </authorList>
    </citation>
    <scope>NUCLEOTIDE SEQUENCE</scope>
</reference>
<feature type="non-terminal residue" evidence="1">
    <location>
        <position position="102"/>
    </location>
</feature>
<feature type="non-terminal residue" evidence="1">
    <location>
        <position position="1"/>
    </location>
</feature>
<dbReference type="AlphaFoldDB" id="A0A1B6CRV9"/>
<sequence length="102" mass="11377">IGGVSNVHSIADIMMNTGWQVQNRHAQMFQAISNVLFPLRWIVNRDNAREAGFHSILHGLFYACDNPARVIIEFQLGGGERLDLVLLRSPDSRDGVHPIGVE</sequence>
<proteinExistence type="predicted"/>
<name>A0A1B6CRV9_9HEMI</name>
<protein>
    <submittedName>
        <fullName evidence="1">Uncharacterized protein</fullName>
    </submittedName>
</protein>
<evidence type="ECO:0000313" key="1">
    <source>
        <dbReference type="EMBL" id="JAS15963.1"/>
    </source>
</evidence>
<accession>A0A1B6CRV9</accession>
<dbReference type="EMBL" id="GEDC01021335">
    <property type="protein sequence ID" value="JAS15963.1"/>
    <property type="molecule type" value="Transcribed_RNA"/>
</dbReference>